<evidence type="ECO:0000313" key="1">
    <source>
        <dbReference type="EMBL" id="KAK8397995.1"/>
    </source>
</evidence>
<reference evidence="1 2" key="1">
    <citation type="submission" date="2023-03" db="EMBL/GenBank/DDBJ databases">
        <title>High-quality genome of Scylla paramamosain provides insights in environmental adaptation.</title>
        <authorList>
            <person name="Zhang L."/>
        </authorList>
    </citation>
    <scope>NUCLEOTIDE SEQUENCE [LARGE SCALE GENOMIC DNA]</scope>
    <source>
        <strain evidence="1">LZ_2023a</strain>
        <tissue evidence="1">Muscle</tissue>
    </source>
</reference>
<dbReference type="Proteomes" id="UP001487740">
    <property type="component" value="Unassembled WGS sequence"/>
</dbReference>
<sequence>MMKLHEHNSNTRLYSLVPRERRPCFRGSVRGATFIFYRRLWDEFRLSRMHPCLRVVSWAWLQLLYDATKTHCFGLYISAGQEI</sequence>
<gene>
    <name evidence="1" type="ORF">O3P69_003711</name>
</gene>
<proteinExistence type="predicted"/>
<name>A0AAW0UGK6_SCYPA</name>
<organism evidence="1 2">
    <name type="scientific">Scylla paramamosain</name>
    <name type="common">Mud crab</name>
    <dbReference type="NCBI Taxonomy" id="85552"/>
    <lineage>
        <taxon>Eukaryota</taxon>
        <taxon>Metazoa</taxon>
        <taxon>Ecdysozoa</taxon>
        <taxon>Arthropoda</taxon>
        <taxon>Crustacea</taxon>
        <taxon>Multicrustacea</taxon>
        <taxon>Malacostraca</taxon>
        <taxon>Eumalacostraca</taxon>
        <taxon>Eucarida</taxon>
        <taxon>Decapoda</taxon>
        <taxon>Pleocyemata</taxon>
        <taxon>Brachyura</taxon>
        <taxon>Eubrachyura</taxon>
        <taxon>Portunoidea</taxon>
        <taxon>Portunidae</taxon>
        <taxon>Portuninae</taxon>
        <taxon>Scylla</taxon>
    </lineage>
</organism>
<accession>A0AAW0UGK6</accession>
<evidence type="ECO:0000313" key="2">
    <source>
        <dbReference type="Proteomes" id="UP001487740"/>
    </source>
</evidence>
<comment type="caution">
    <text evidence="1">The sequence shown here is derived from an EMBL/GenBank/DDBJ whole genome shotgun (WGS) entry which is preliminary data.</text>
</comment>
<protein>
    <submittedName>
        <fullName evidence="1">Uncharacterized protein</fullName>
    </submittedName>
</protein>
<dbReference type="AlphaFoldDB" id="A0AAW0UGK6"/>
<keyword evidence="2" id="KW-1185">Reference proteome</keyword>
<dbReference type="EMBL" id="JARAKH010000012">
    <property type="protein sequence ID" value="KAK8397995.1"/>
    <property type="molecule type" value="Genomic_DNA"/>
</dbReference>